<evidence type="ECO:0000256" key="1">
    <source>
        <dbReference type="SAM" id="MobiDB-lite"/>
    </source>
</evidence>
<evidence type="ECO:0000313" key="3">
    <source>
        <dbReference type="Proteomes" id="UP000053328"/>
    </source>
</evidence>
<dbReference type="VEuPathDB" id="FungiDB:PV08_12085"/>
<keyword evidence="3" id="KW-1185">Reference proteome</keyword>
<reference evidence="2 3" key="1">
    <citation type="submission" date="2015-01" db="EMBL/GenBank/DDBJ databases">
        <title>The Genome Sequence of Exophiala spinifera CBS89968.</title>
        <authorList>
            <consortium name="The Broad Institute Genomics Platform"/>
            <person name="Cuomo C."/>
            <person name="de Hoog S."/>
            <person name="Gorbushina A."/>
            <person name="Stielow B."/>
            <person name="Teixiera M."/>
            <person name="Abouelleil A."/>
            <person name="Chapman S.B."/>
            <person name="Priest M."/>
            <person name="Young S.K."/>
            <person name="Wortman J."/>
            <person name="Nusbaum C."/>
            <person name="Birren B."/>
        </authorList>
    </citation>
    <scope>NUCLEOTIDE SEQUENCE [LARGE SCALE GENOMIC DNA]</scope>
    <source>
        <strain evidence="2 3">CBS 89968</strain>
    </source>
</reference>
<dbReference type="GeneID" id="27339168"/>
<sequence length="314" mass="34795">MTEFGPPPANPGRPRPDSQALALQSTTTEVSMPDSLTDDELSTLDIDTHVESIDDFDRLPFEFSLDPDDQCLAGSSYPISLSLFTSFSSRRDDVIAELEGLDNSHFSERIAAIVALSLCEGVPSFLKDWSESLEAEELISQLHAELHSDSSQVHAELEGEKTVNHTRNLLLLVAGYVIQSHFQPREHVVRKLELPSRLRSDGSTQYKIATLCYAQHFHCTPALSVLAPSLSLESVSRRELQAFQDYAIQHFPLKLSYDNPPAYQQPSAPPGLTPALTYAEETSEFEDNDSGTWLSSIMNPFIGCLPFRRQSGAP</sequence>
<protein>
    <submittedName>
        <fullName evidence="2">Uncharacterized protein</fullName>
    </submittedName>
</protein>
<dbReference type="EMBL" id="KN847506">
    <property type="protein sequence ID" value="KIW09670.1"/>
    <property type="molecule type" value="Genomic_DNA"/>
</dbReference>
<feature type="compositionally biased region" description="Pro residues" evidence="1">
    <location>
        <begin position="1"/>
        <end position="13"/>
    </location>
</feature>
<organism evidence="2 3">
    <name type="scientific">Exophiala spinifera</name>
    <dbReference type="NCBI Taxonomy" id="91928"/>
    <lineage>
        <taxon>Eukaryota</taxon>
        <taxon>Fungi</taxon>
        <taxon>Dikarya</taxon>
        <taxon>Ascomycota</taxon>
        <taxon>Pezizomycotina</taxon>
        <taxon>Eurotiomycetes</taxon>
        <taxon>Chaetothyriomycetidae</taxon>
        <taxon>Chaetothyriales</taxon>
        <taxon>Herpotrichiellaceae</taxon>
        <taxon>Exophiala</taxon>
    </lineage>
</organism>
<dbReference type="RefSeq" id="XP_016229886.1">
    <property type="nucleotide sequence ID" value="XM_016386392.1"/>
</dbReference>
<feature type="compositionally biased region" description="Polar residues" evidence="1">
    <location>
        <begin position="21"/>
        <end position="30"/>
    </location>
</feature>
<dbReference type="Proteomes" id="UP000053328">
    <property type="component" value="Unassembled WGS sequence"/>
</dbReference>
<dbReference type="HOGENOM" id="CLU_885765_0_0_1"/>
<accession>A0A0D2AT33</accession>
<proteinExistence type="predicted"/>
<dbReference type="AlphaFoldDB" id="A0A0D2AT33"/>
<gene>
    <name evidence="2" type="ORF">PV08_12085</name>
</gene>
<evidence type="ECO:0000313" key="2">
    <source>
        <dbReference type="EMBL" id="KIW09670.1"/>
    </source>
</evidence>
<name>A0A0D2AT33_9EURO</name>
<feature type="region of interest" description="Disordered" evidence="1">
    <location>
        <begin position="1"/>
        <end position="37"/>
    </location>
</feature>